<dbReference type="Pfam" id="PF13185">
    <property type="entry name" value="GAF_2"/>
    <property type="match status" value="1"/>
</dbReference>
<dbReference type="InterPro" id="IPR029016">
    <property type="entry name" value="GAF-like_dom_sf"/>
</dbReference>
<feature type="domain" description="Histidine kinase" evidence="8">
    <location>
        <begin position="216"/>
        <end position="434"/>
    </location>
</feature>
<name>A0A1L5BUS6_SPHIB</name>
<dbReference type="Gene3D" id="1.10.287.130">
    <property type="match status" value="1"/>
</dbReference>
<dbReference type="InterPro" id="IPR003594">
    <property type="entry name" value="HATPase_dom"/>
</dbReference>
<dbReference type="SMART" id="SM00448">
    <property type="entry name" value="REC"/>
    <property type="match status" value="1"/>
</dbReference>
<gene>
    <name evidence="10" type="ORF">SIDU_18310</name>
</gene>
<evidence type="ECO:0000313" key="11">
    <source>
        <dbReference type="Proteomes" id="UP000004550"/>
    </source>
</evidence>
<evidence type="ECO:0000313" key="10">
    <source>
        <dbReference type="EMBL" id="APL96601.1"/>
    </source>
</evidence>
<dbReference type="EMBL" id="CP013072">
    <property type="protein sequence ID" value="APL96601.1"/>
    <property type="molecule type" value="Genomic_DNA"/>
</dbReference>
<dbReference type="PROSITE" id="PS50110">
    <property type="entry name" value="RESPONSE_REGULATORY"/>
    <property type="match status" value="1"/>
</dbReference>
<dbReference type="Gene3D" id="3.30.565.10">
    <property type="entry name" value="Histidine kinase-like ATPase, C-terminal domain"/>
    <property type="match status" value="1"/>
</dbReference>
<dbReference type="GO" id="GO:0000155">
    <property type="term" value="F:phosphorelay sensor kinase activity"/>
    <property type="evidence" value="ECO:0007669"/>
    <property type="project" value="InterPro"/>
</dbReference>
<dbReference type="InterPro" id="IPR036890">
    <property type="entry name" value="HATPase_C_sf"/>
</dbReference>
<keyword evidence="7" id="KW-0175">Coiled coil</keyword>
<dbReference type="InterPro" id="IPR036097">
    <property type="entry name" value="HisK_dim/P_sf"/>
</dbReference>
<dbReference type="SUPFAM" id="SSF47384">
    <property type="entry name" value="Homodimeric domain of signal transducing histidine kinase"/>
    <property type="match status" value="1"/>
</dbReference>
<evidence type="ECO:0000256" key="1">
    <source>
        <dbReference type="ARBA" id="ARBA00000085"/>
    </source>
</evidence>
<feature type="modified residue" description="4-aspartylphosphate" evidence="6">
    <location>
        <position position="505"/>
    </location>
</feature>
<evidence type="ECO:0000256" key="5">
    <source>
        <dbReference type="ARBA" id="ARBA00022777"/>
    </source>
</evidence>
<dbReference type="SUPFAM" id="SSF55781">
    <property type="entry name" value="GAF domain-like"/>
    <property type="match status" value="1"/>
</dbReference>
<keyword evidence="3 6" id="KW-0597">Phosphoprotein</keyword>
<dbReference type="PANTHER" id="PTHR43065">
    <property type="entry name" value="SENSOR HISTIDINE KINASE"/>
    <property type="match status" value="1"/>
</dbReference>
<sequence>MDRKLASERGAEQKALAARWSIATEAMEALAGARSLEAITHVLRAFARRAVGADGIAVVLRDEDQCHYIAEDSMEPLWAGQRFPASSCVSGWAMENNRTAVIPDVFDDERVPVEAYRTTFVRSMVMVPIGGVEPIAALGAYWSEFAQPTDNEIALLEALARAASTALENGRLFASLEALNEQLERRVRERTAELERSQDSLRQVQKLDMLGQLTGHVAHDFNNLLMPIVGGLDLILSGKRTPESIERHATIAMQAAESAQTLVQRLLTFARRQPLTAKAVDLPDLLGGMGALLASTLGPRIALSVDLQPLLPPVRADAHQLEVALLNLAVNGRDAMPDGGALSIRAEARQSRLPSVLAPGRYVCLTVSDTGAGMTPAVRAAAMEPFFTTKPSGHGTGLGLSMVHGLAAQLGGTVEIDSVVGQGTSVRLWLPVERAPAERPDPPVVEEGAKARSGRVLLVDDNDLVRNSTREMLVEMGYEVVDTDRAERALGMIESGDRPDILITDHIMPGMTGVELALRLRADHPQIALLIISGYEGVDLIAPDITRLSKPFRQNHLQACIAAARAQAA</sequence>
<dbReference type="AlphaFoldDB" id="A0A1L5BUS6"/>
<dbReference type="InterPro" id="IPR005467">
    <property type="entry name" value="His_kinase_dom"/>
</dbReference>
<dbReference type="PRINTS" id="PR00344">
    <property type="entry name" value="BCTRLSENSOR"/>
</dbReference>
<dbReference type="KEGG" id="sinb:SIDU_18310"/>
<dbReference type="SMART" id="SM00065">
    <property type="entry name" value="GAF"/>
    <property type="match status" value="1"/>
</dbReference>
<dbReference type="InterPro" id="IPR003661">
    <property type="entry name" value="HisK_dim/P_dom"/>
</dbReference>
<feature type="coiled-coil region" evidence="7">
    <location>
        <begin position="173"/>
        <end position="200"/>
    </location>
</feature>
<dbReference type="EC" id="2.7.13.3" evidence="2"/>
<keyword evidence="5 10" id="KW-0418">Kinase</keyword>
<dbReference type="Gene3D" id="3.30.450.40">
    <property type="match status" value="1"/>
</dbReference>
<dbReference type="InterPro" id="IPR003018">
    <property type="entry name" value="GAF"/>
</dbReference>
<dbReference type="PROSITE" id="PS50109">
    <property type="entry name" value="HIS_KIN"/>
    <property type="match status" value="1"/>
</dbReference>
<reference evidence="10 11" key="1">
    <citation type="journal article" date="2012" name="J. Bacteriol.">
        <title>Genome sequence of Sphingobium indicum B90A, a hexachlorocyclohexane-degrading bacterium.</title>
        <authorList>
            <person name="Anand S."/>
            <person name="Sangwan N."/>
            <person name="Lata P."/>
            <person name="Kaur J."/>
            <person name="Dua A."/>
            <person name="Singh A.K."/>
            <person name="Verma M."/>
            <person name="Kaur J."/>
            <person name="Khurana J.P."/>
            <person name="Khurana P."/>
            <person name="Mathur S."/>
            <person name="Lal R."/>
        </authorList>
    </citation>
    <scope>NUCLEOTIDE SEQUENCE [LARGE SCALE GENOMIC DNA]</scope>
    <source>
        <strain evidence="11">DSM 16412 / CCM 7286 / MTCC 6364 / B90A</strain>
        <plasmid evidence="10">pSRL2</plasmid>
    </source>
</reference>
<proteinExistence type="predicted"/>
<organism evidence="10 11">
    <name type="scientific">Sphingobium indicum (strain DSM 16412 / CCM 7286 / MTCC 6364 / B90A)</name>
    <dbReference type="NCBI Taxonomy" id="861109"/>
    <lineage>
        <taxon>Bacteria</taxon>
        <taxon>Pseudomonadati</taxon>
        <taxon>Pseudomonadota</taxon>
        <taxon>Alphaproteobacteria</taxon>
        <taxon>Sphingomonadales</taxon>
        <taxon>Sphingomonadaceae</taxon>
        <taxon>Sphingobium</taxon>
    </lineage>
</organism>
<dbReference type="SUPFAM" id="SSF55874">
    <property type="entry name" value="ATPase domain of HSP90 chaperone/DNA topoisomerase II/histidine kinase"/>
    <property type="match status" value="1"/>
</dbReference>
<dbReference type="InterPro" id="IPR011006">
    <property type="entry name" value="CheY-like_superfamily"/>
</dbReference>
<evidence type="ECO:0000256" key="4">
    <source>
        <dbReference type="ARBA" id="ARBA00022679"/>
    </source>
</evidence>
<dbReference type="SMART" id="SM00388">
    <property type="entry name" value="HisKA"/>
    <property type="match status" value="1"/>
</dbReference>
<accession>A0A1L5BUS6</accession>
<feature type="domain" description="Response regulatory" evidence="9">
    <location>
        <begin position="455"/>
        <end position="565"/>
    </location>
</feature>
<dbReference type="PANTHER" id="PTHR43065:SF42">
    <property type="entry name" value="TWO-COMPONENT SENSOR PPRA"/>
    <property type="match status" value="1"/>
</dbReference>
<protein>
    <recommendedName>
        <fullName evidence="2">histidine kinase</fullName>
        <ecNumber evidence="2">2.7.13.3</ecNumber>
    </recommendedName>
</protein>
<evidence type="ECO:0000259" key="9">
    <source>
        <dbReference type="PROSITE" id="PS50110"/>
    </source>
</evidence>
<dbReference type="RefSeq" id="WP_007684542.1">
    <property type="nucleotide sequence ID" value="NZ_CP013072.1"/>
</dbReference>
<evidence type="ECO:0000256" key="7">
    <source>
        <dbReference type="SAM" id="Coils"/>
    </source>
</evidence>
<evidence type="ECO:0000256" key="6">
    <source>
        <dbReference type="PROSITE-ProRule" id="PRU00169"/>
    </source>
</evidence>
<dbReference type="InterPro" id="IPR004358">
    <property type="entry name" value="Sig_transdc_His_kin-like_C"/>
</dbReference>
<evidence type="ECO:0000256" key="3">
    <source>
        <dbReference type="ARBA" id="ARBA00022553"/>
    </source>
</evidence>
<keyword evidence="4" id="KW-0808">Transferase</keyword>
<keyword evidence="10" id="KW-0614">Plasmid</keyword>
<geneLocation type="plasmid" evidence="10 11">
    <name>pSRL2</name>
</geneLocation>
<dbReference type="Proteomes" id="UP000004550">
    <property type="component" value="Plasmid pSRL2"/>
</dbReference>
<dbReference type="Pfam" id="PF02518">
    <property type="entry name" value="HATPase_c"/>
    <property type="match status" value="1"/>
</dbReference>
<dbReference type="SUPFAM" id="SSF52172">
    <property type="entry name" value="CheY-like"/>
    <property type="match status" value="1"/>
</dbReference>
<evidence type="ECO:0000256" key="2">
    <source>
        <dbReference type="ARBA" id="ARBA00012438"/>
    </source>
</evidence>
<dbReference type="InterPro" id="IPR001789">
    <property type="entry name" value="Sig_transdc_resp-reg_receiver"/>
</dbReference>
<dbReference type="Gene3D" id="3.40.50.2300">
    <property type="match status" value="1"/>
</dbReference>
<dbReference type="Pfam" id="PF00512">
    <property type="entry name" value="HisKA"/>
    <property type="match status" value="1"/>
</dbReference>
<dbReference type="Pfam" id="PF00072">
    <property type="entry name" value="Response_reg"/>
    <property type="match status" value="1"/>
</dbReference>
<dbReference type="SMART" id="SM00387">
    <property type="entry name" value="HATPase_c"/>
    <property type="match status" value="1"/>
</dbReference>
<comment type="catalytic activity">
    <reaction evidence="1">
        <text>ATP + protein L-histidine = ADP + protein N-phospho-L-histidine.</text>
        <dbReference type="EC" id="2.7.13.3"/>
    </reaction>
</comment>
<evidence type="ECO:0000259" key="8">
    <source>
        <dbReference type="PROSITE" id="PS50109"/>
    </source>
</evidence>